<dbReference type="EMBL" id="LR721782">
    <property type="protein sequence ID" value="VVW22841.1"/>
    <property type="molecule type" value="Genomic_DNA"/>
</dbReference>
<dbReference type="Gramene" id="NC4G0149840.1">
    <property type="protein sequence ID" value="NC4G0149840.1:cds"/>
    <property type="gene ID" value="NC4G0149840"/>
</dbReference>
<proteinExistence type="predicted"/>
<reference evidence="1" key="1">
    <citation type="submission" date="2019-09" db="EMBL/GenBank/DDBJ databases">
        <authorList>
            <person name="Zhang L."/>
        </authorList>
    </citation>
    <scope>NUCLEOTIDE SEQUENCE</scope>
</reference>
<accession>A0A5K1C658</accession>
<protein>
    <submittedName>
        <fullName evidence="1">Uncharacterized protein</fullName>
    </submittedName>
</protein>
<sequence>MASSWIKGISNRNFYACLREVEFQNRPKMQTEGLIYALSELPGHDGQATRLRALTVLNCPNARLE</sequence>
<organism evidence="1">
    <name type="scientific">Nymphaea colorata</name>
    <name type="common">pocket water lily</name>
    <dbReference type="NCBI Taxonomy" id="210225"/>
    <lineage>
        <taxon>Eukaryota</taxon>
        <taxon>Viridiplantae</taxon>
        <taxon>Streptophyta</taxon>
        <taxon>Embryophyta</taxon>
        <taxon>Tracheophyta</taxon>
        <taxon>Spermatophyta</taxon>
        <taxon>Magnoliopsida</taxon>
        <taxon>Nymphaeales</taxon>
        <taxon>Nymphaeaceae</taxon>
        <taxon>Nymphaea</taxon>
    </lineage>
</organism>
<gene>
    <name evidence="1" type="ORF">NYM_LOCUS17779</name>
</gene>
<dbReference type="AlphaFoldDB" id="A0A5K1C658"/>
<evidence type="ECO:0000313" key="1">
    <source>
        <dbReference type="EMBL" id="VVW22841.1"/>
    </source>
</evidence>
<name>A0A5K1C658_9MAGN</name>